<comment type="caution">
    <text evidence="2">The sequence shown here is derived from an EMBL/GenBank/DDBJ whole genome shotgun (WGS) entry which is preliminary data.</text>
</comment>
<evidence type="ECO:0000313" key="3">
    <source>
        <dbReference type="Proteomes" id="UP000263993"/>
    </source>
</evidence>
<dbReference type="CDD" id="cd00293">
    <property type="entry name" value="USP-like"/>
    <property type="match status" value="1"/>
</dbReference>
<keyword evidence="3" id="KW-1185">Reference proteome</keyword>
<dbReference type="EMBL" id="QRGO01000001">
    <property type="protein sequence ID" value="RDV05363.1"/>
    <property type="molecule type" value="Genomic_DNA"/>
</dbReference>
<dbReference type="RefSeq" id="WP_115517389.1">
    <property type="nucleotide sequence ID" value="NZ_QRGO01000001.1"/>
</dbReference>
<protein>
    <submittedName>
        <fullName evidence="2">Universal stress protein</fullName>
    </submittedName>
</protein>
<name>A0A371BD91_9BRAD</name>
<evidence type="ECO:0000259" key="1">
    <source>
        <dbReference type="Pfam" id="PF00582"/>
    </source>
</evidence>
<gene>
    <name evidence="2" type="ORF">DXH78_12740</name>
</gene>
<sequence>MKTILIPTEDHDAMPAVLEGARLIARAFDSYMEGFAVRPSPGTYVTVEPVSSLAISGVFEADTAKVKAEFEKFMQGRNVPLGGTEVPAVYSYAWPRAEAMEDAFIGNYGRIFDLIVLGRPGSAPENPRMPPLEAALFDAGKPVLIVPKQTPAGIGRNVLIAWNGSTEQAHTNAFAMPFLRQADKVTVLFVQGGSPDGPPVEEAARHLRRNGVKAEAVSVKRGDRQSGEAIGELTLEYAASLGCDLVVKSAYTQSRLRQMIFGGATRHILANATVPVLMAH</sequence>
<proteinExistence type="predicted"/>
<evidence type="ECO:0000313" key="2">
    <source>
        <dbReference type="EMBL" id="RDV05363.1"/>
    </source>
</evidence>
<reference evidence="3" key="1">
    <citation type="submission" date="2018-08" db="EMBL/GenBank/DDBJ databases">
        <authorList>
            <person name="Kim S.-J."/>
            <person name="Jung G.-Y."/>
        </authorList>
    </citation>
    <scope>NUCLEOTIDE SEQUENCE [LARGE SCALE GENOMIC DNA]</scope>
    <source>
        <strain evidence="3">GY_H</strain>
    </source>
</reference>
<dbReference type="SUPFAM" id="SSF52402">
    <property type="entry name" value="Adenine nucleotide alpha hydrolases-like"/>
    <property type="match status" value="1"/>
</dbReference>
<organism evidence="2 3">
    <name type="scientific">Undibacter mobilis</name>
    <dbReference type="NCBI Taxonomy" id="2292256"/>
    <lineage>
        <taxon>Bacteria</taxon>
        <taxon>Pseudomonadati</taxon>
        <taxon>Pseudomonadota</taxon>
        <taxon>Alphaproteobacteria</taxon>
        <taxon>Hyphomicrobiales</taxon>
        <taxon>Nitrobacteraceae</taxon>
        <taxon>Undibacter</taxon>
    </lineage>
</organism>
<dbReference type="InterPro" id="IPR006016">
    <property type="entry name" value="UspA"/>
</dbReference>
<dbReference type="Proteomes" id="UP000263993">
    <property type="component" value="Unassembled WGS sequence"/>
</dbReference>
<feature type="domain" description="UspA" evidence="1">
    <location>
        <begin position="157"/>
        <end position="279"/>
    </location>
</feature>
<dbReference type="Pfam" id="PF00582">
    <property type="entry name" value="Usp"/>
    <property type="match status" value="1"/>
</dbReference>
<dbReference type="AlphaFoldDB" id="A0A371BD91"/>
<dbReference type="Gene3D" id="3.40.50.12370">
    <property type="match status" value="1"/>
</dbReference>
<accession>A0A371BD91</accession>
<dbReference type="OrthoDB" id="9804721at2"/>